<gene>
    <name evidence="2" type="ORF">FB45DRAFT_1065427</name>
</gene>
<organism evidence="2 3">
    <name type="scientific">Roridomyces roridus</name>
    <dbReference type="NCBI Taxonomy" id="1738132"/>
    <lineage>
        <taxon>Eukaryota</taxon>
        <taxon>Fungi</taxon>
        <taxon>Dikarya</taxon>
        <taxon>Basidiomycota</taxon>
        <taxon>Agaricomycotina</taxon>
        <taxon>Agaricomycetes</taxon>
        <taxon>Agaricomycetidae</taxon>
        <taxon>Agaricales</taxon>
        <taxon>Marasmiineae</taxon>
        <taxon>Mycenaceae</taxon>
        <taxon>Roridomyces</taxon>
    </lineage>
</organism>
<feature type="transmembrane region" description="Helical" evidence="1">
    <location>
        <begin position="111"/>
        <end position="129"/>
    </location>
</feature>
<protein>
    <submittedName>
        <fullName evidence="2">Uncharacterized protein</fullName>
    </submittedName>
</protein>
<accession>A0AAD7B773</accession>
<feature type="transmembrane region" description="Helical" evidence="1">
    <location>
        <begin position="55"/>
        <end position="81"/>
    </location>
</feature>
<name>A0AAD7B773_9AGAR</name>
<feature type="transmembrane region" description="Helical" evidence="1">
    <location>
        <begin position="167"/>
        <end position="187"/>
    </location>
</feature>
<keyword evidence="1" id="KW-1133">Transmembrane helix</keyword>
<evidence type="ECO:0000256" key="1">
    <source>
        <dbReference type="SAM" id="Phobius"/>
    </source>
</evidence>
<sequence length="325" mass="35790">MDSTIGDPNFGYLWRSTMTFIVEMGVSLLLYGLYISLFVLGIYILSRRKGREMRFLVAASCLMFLLATMQMVFSVAMILVAEHSVREFMQGQISSAENAIAQPALRRAQNILFAFNNLITDSFFMYRCYVIWASANRFRLLLILPALLITATFAIGVAQNSATADPFALGAASNLVLTALTAGRIYWIRHVTSRFGPNKGLQSRLDTAIKLVLESGALYSATTIFLAIMAFKKASEPYLIGLTVSQQLMNIIPTFTIVYVGVTKAPVDQPILPKASIAKPPLGDAHGTLLHPGQVKQTMNMCPSSSRRKFLLYYCVALNGKIAST</sequence>
<dbReference type="Proteomes" id="UP001221142">
    <property type="component" value="Unassembled WGS sequence"/>
</dbReference>
<feature type="transmembrane region" description="Helical" evidence="1">
    <location>
        <begin position="20"/>
        <end position="43"/>
    </location>
</feature>
<feature type="transmembrane region" description="Helical" evidence="1">
    <location>
        <begin position="208"/>
        <end position="231"/>
    </location>
</feature>
<keyword evidence="3" id="KW-1185">Reference proteome</keyword>
<feature type="transmembrane region" description="Helical" evidence="1">
    <location>
        <begin position="141"/>
        <end position="161"/>
    </location>
</feature>
<comment type="caution">
    <text evidence="2">The sequence shown here is derived from an EMBL/GenBank/DDBJ whole genome shotgun (WGS) entry which is preliminary data.</text>
</comment>
<reference evidence="2" key="1">
    <citation type="submission" date="2023-03" db="EMBL/GenBank/DDBJ databases">
        <title>Massive genome expansion in bonnet fungi (Mycena s.s.) driven by repeated elements and novel gene families across ecological guilds.</title>
        <authorList>
            <consortium name="Lawrence Berkeley National Laboratory"/>
            <person name="Harder C.B."/>
            <person name="Miyauchi S."/>
            <person name="Viragh M."/>
            <person name="Kuo A."/>
            <person name="Thoen E."/>
            <person name="Andreopoulos B."/>
            <person name="Lu D."/>
            <person name="Skrede I."/>
            <person name="Drula E."/>
            <person name="Henrissat B."/>
            <person name="Morin E."/>
            <person name="Kohler A."/>
            <person name="Barry K."/>
            <person name="LaButti K."/>
            <person name="Morin E."/>
            <person name="Salamov A."/>
            <person name="Lipzen A."/>
            <person name="Mereny Z."/>
            <person name="Hegedus B."/>
            <person name="Baldrian P."/>
            <person name="Stursova M."/>
            <person name="Weitz H."/>
            <person name="Taylor A."/>
            <person name="Grigoriev I.V."/>
            <person name="Nagy L.G."/>
            <person name="Martin F."/>
            <person name="Kauserud H."/>
        </authorList>
    </citation>
    <scope>NUCLEOTIDE SEQUENCE</scope>
    <source>
        <strain evidence="2">9284</strain>
    </source>
</reference>
<dbReference type="EMBL" id="JARKIF010000030">
    <property type="protein sequence ID" value="KAJ7612728.1"/>
    <property type="molecule type" value="Genomic_DNA"/>
</dbReference>
<dbReference type="AlphaFoldDB" id="A0AAD7B773"/>
<keyword evidence="1" id="KW-0472">Membrane</keyword>
<keyword evidence="1" id="KW-0812">Transmembrane</keyword>
<evidence type="ECO:0000313" key="2">
    <source>
        <dbReference type="EMBL" id="KAJ7612728.1"/>
    </source>
</evidence>
<feature type="transmembrane region" description="Helical" evidence="1">
    <location>
        <begin position="237"/>
        <end position="262"/>
    </location>
</feature>
<evidence type="ECO:0000313" key="3">
    <source>
        <dbReference type="Proteomes" id="UP001221142"/>
    </source>
</evidence>
<proteinExistence type="predicted"/>
<feature type="non-terminal residue" evidence="2">
    <location>
        <position position="325"/>
    </location>
</feature>